<reference evidence="1 2" key="1">
    <citation type="submission" date="2017-10" db="EMBL/GenBank/DDBJ databases">
        <title>A novel species of cold-tolerant Malassezia isolated from bats.</title>
        <authorList>
            <person name="Lorch J.M."/>
            <person name="Palmer J.M."/>
            <person name="Vanderwolf K.J."/>
            <person name="Schmidt K.Z."/>
            <person name="Verant M.L."/>
            <person name="Weller T.J."/>
            <person name="Blehert D.S."/>
        </authorList>
    </citation>
    <scope>NUCLEOTIDE SEQUENCE [LARGE SCALE GENOMIC DNA]</scope>
    <source>
        <strain evidence="1 2">NWHC:44797-103</strain>
    </source>
</reference>
<dbReference type="Gene3D" id="1.25.40.10">
    <property type="entry name" value="Tetratricopeptide repeat domain"/>
    <property type="match status" value="2"/>
</dbReference>
<evidence type="ECO:0000313" key="2">
    <source>
        <dbReference type="Proteomes" id="UP000232875"/>
    </source>
</evidence>
<organism evidence="1 2">
    <name type="scientific">Malassezia vespertilionis</name>
    <dbReference type="NCBI Taxonomy" id="2020962"/>
    <lineage>
        <taxon>Eukaryota</taxon>
        <taxon>Fungi</taxon>
        <taxon>Dikarya</taxon>
        <taxon>Basidiomycota</taxon>
        <taxon>Ustilaginomycotina</taxon>
        <taxon>Malasseziomycetes</taxon>
        <taxon>Malasseziales</taxon>
        <taxon>Malasseziaceae</taxon>
        <taxon>Malassezia</taxon>
    </lineage>
</organism>
<accession>A0A2N1JH97</accession>
<dbReference type="OrthoDB" id="185373at2759"/>
<evidence type="ECO:0000313" key="1">
    <source>
        <dbReference type="EMBL" id="PKI85919.1"/>
    </source>
</evidence>
<dbReference type="InterPro" id="IPR011990">
    <property type="entry name" value="TPR-like_helical_dom_sf"/>
</dbReference>
<protein>
    <submittedName>
        <fullName evidence="1">Uncharacterized protein</fullName>
    </submittedName>
</protein>
<gene>
    <name evidence="1" type="ORF">MVES_000340</name>
</gene>
<dbReference type="PANTHER" id="PTHR47938">
    <property type="entry name" value="RESPIRATORY COMPLEX I CHAPERONE (CIA84), PUTATIVE (AFU_ORTHOLOGUE AFUA_2G06020)-RELATED"/>
    <property type="match status" value="1"/>
</dbReference>
<proteinExistence type="predicted"/>
<name>A0A2N1JH97_9BASI</name>
<dbReference type="EMBL" id="KZ454987">
    <property type="protein sequence ID" value="PKI85919.1"/>
    <property type="molecule type" value="Genomic_DNA"/>
</dbReference>
<dbReference type="GO" id="GO:0003729">
    <property type="term" value="F:mRNA binding"/>
    <property type="evidence" value="ECO:0007669"/>
    <property type="project" value="TreeGrafter"/>
</dbReference>
<dbReference type="STRING" id="2020962.A0A2N1JH97"/>
<keyword evidence="2" id="KW-1185">Reference proteome</keyword>
<dbReference type="Proteomes" id="UP000232875">
    <property type="component" value="Unassembled WGS sequence"/>
</dbReference>
<dbReference type="PANTHER" id="PTHR47938:SF35">
    <property type="entry name" value="PENTATRICOPEPTIDE REPEAT-CONTAINING PROTEIN 4, MITOCHONDRIAL-RELATED"/>
    <property type="match status" value="1"/>
</dbReference>
<dbReference type="AlphaFoldDB" id="A0A2N1JH97"/>
<sequence length="752" mass="82712">MATCDAAAMHHGRALVRHGTRRTYTAHAGVGAVRAALEARDVDAVAASIQQPAMPRADVLQGWRFLTEYLHSTAPCTRSRRIAQSVAMHDVSEGPCKLPEALVSLRLAASLHTAPSLAAFTSVRAQHAHWTPSPQDWDMVLCTLARARHGDTRACWEAMQHANIAPSASGVHLYIAATAPNAPAATLDAIVDEIGVAIDRVSLSVLLQAYCKRIVAHDTADLGRARRVAEALRVALGGAQDRVGWNTWLQYMALVQSMENVLEHAHRAGVQHAFKADSFTFSILAEGYARSGQVQTCDDALRIVERIQNTIHVRPGRIAASIFLKAILRTADPFPLHPHALFEAHSFFDEVRHLYNIQPDPAMVQPLVEAHCSAFVPDLDAACALLRVFVASLPPKLAFFRWRTAPHKIPKADLGLYYPILLACARMKNLPRALLLLSAMASHKLRVPSHAAHTLLHKLWQACTTYKQAWDMYTAVHALRSFDATTYARVLAHFCKLRLAASLESSIIPPPPVYALHMLADMRAAHMHPTAQTYTVLLNFFAKSERATEAIVQATHELIKRDVQLEPDLILINALMNAYNHVDAPVKVLGIWDSLVVLCTNTNSAHYLDDVSLAIVCDTCGRAGMLGAARRAVRTVQQLERARKGTLYSKTAQDAWVECLARCGHLEEAAHVALDEMEAPDAKTLQTLLKFAASAQGDVGGDVRFQEMRTRVRTKYPGVWGDPIWLGTLARLDHAGDGIRHFLPRNGLHRAC</sequence>